<evidence type="ECO:0000256" key="7">
    <source>
        <dbReference type="ARBA" id="ARBA00023273"/>
    </source>
</evidence>
<keyword evidence="4" id="KW-0677">Repeat</keyword>
<dbReference type="InterPro" id="IPR015943">
    <property type="entry name" value="WD40/YVTN_repeat-like_dom_sf"/>
</dbReference>
<keyword evidence="7" id="KW-0966">Cell projection</keyword>
<evidence type="ECO:0000256" key="5">
    <source>
        <dbReference type="ARBA" id="ARBA00023054"/>
    </source>
</evidence>
<dbReference type="PANTHER" id="PTHR14885:SF1">
    <property type="entry name" value="CILIA- AND FLAGELLA-ASSOCIATED PROTEIN 43"/>
    <property type="match status" value="1"/>
</dbReference>
<evidence type="ECO:0000256" key="6">
    <source>
        <dbReference type="ARBA" id="ARBA00023212"/>
    </source>
</evidence>
<evidence type="ECO:0000256" key="4">
    <source>
        <dbReference type="ARBA" id="ARBA00022737"/>
    </source>
</evidence>
<evidence type="ECO:0000256" key="1">
    <source>
        <dbReference type="ARBA" id="ARBA00004430"/>
    </source>
</evidence>
<keyword evidence="3" id="KW-0853">WD repeat</keyword>
<dbReference type="GO" id="GO:0005930">
    <property type="term" value="C:axoneme"/>
    <property type="evidence" value="ECO:0007669"/>
    <property type="project" value="UniProtKB-SubCell"/>
</dbReference>
<dbReference type="PANTHER" id="PTHR14885">
    <property type="entry name" value="CILIA- AND FLAGELLA-ASSOCIATED PROTEIN 43-RELATED"/>
    <property type="match status" value="1"/>
</dbReference>
<comment type="similarity">
    <text evidence="8">Belongs to the CFAP43 family.</text>
</comment>
<dbReference type="OMA" id="QTHTWIV"/>
<accession>A0A8C4NEP2</accession>
<dbReference type="GO" id="GO:0060271">
    <property type="term" value="P:cilium assembly"/>
    <property type="evidence" value="ECO:0007669"/>
    <property type="project" value="TreeGrafter"/>
</dbReference>
<protein>
    <recommendedName>
        <fullName evidence="9">Cilia- and flagella-associated protein 43</fullName>
    </recommendedName>
</protein>
<dbReference type="Ensembl" id="ENSEBUT00000006206.1">
    <property type="protein sequence ID" value="ENSEBUP00000005763.1"/>
    <property type="gene ID" value="ENSEBUG00000003877.1"/>
</dbReference>
<evidence type="ECO:0000313" key="10">
    <source>
        <dbReference type="Ensembl" id="ENSEBUP00000005763.1"/>
    </source>
</evidence>
<keyword evidence="5" id="KW-0175">Coiled coil</keyword>
<dbReference type="InterPro" id="IPR001680">
    <property type="entry name" value="WD40_rpt"/>
</dbReference>
<evidence type="ECO:0000313" key="11">
    <source>
        <dbReference type="Proteomes" id="UP000694388"/>
    </source>
</evidence>
<sequence>MAECRVLSPRWLQGFGGGPVGFVDHTTLCFASGCFVRFVDTQSHKWFFFKGPETGINTLASSVKSNRFAIADCGLHPTIRVFSYPHFQCSAILKGGAELEISFLSFSYTGPYLASFSGLPDFSLCVWDWMNCTLLCCHSLHGVNLLGLTFNPSNWKQLFTIGDRHMSIWSVEQSDNVYLLRSRPVSLPSEDGKEVIDEDVVLPGRHDTMLGLSVPNLPVSARAGLIGEVAKRFVPRNFSKQLLRPCSFCWTSASQLFVGCREGHLLQIDCNGDSFTISPLFPGPPGSEETLQPGHVNALALQKLGLFAGGTDGKLHQLIIQSSEVKVHVCGDVGSSISSLVFGEDHEKLAITTERGSIHMYSTLYSSSVEVVLDMHSTAPFISVDTLAPDNTYCIVS</sequence>
<reference evidence="10" key="2">
    <citation type="submission" date="2025-09" db="UniProtKB">
        <authorList>
            <consortium name="Ensembl"/>
        </authorList>
    </citation>
    <scope>IDENTIFICATION</scope>
</reference>
<name>A0A8C4NEP2_EPTBU</name>
<evidence type="ECO:0000256" key="3">
    <source>
        <dbReference type="ARBA" id="ARBA00022574"/>
    </source>
</evidence>
<proteinExistence type="inferred from homology"/>
<evidence type="ECO:0000256" key="2">
    <source>
        <dbReference type="ARBA" id="ARBA00022490"/>
    </source>
</evidence>
<dbReference type="SUPFAM" id="SSF50978">
    <property type="entry name" value="WD40 repeat-like"/>
    <property type="match status" value="1"/>
</dbReference>
<evidence type="ECO:0000256" key="9">
    <source>
        <dbReference type="ARBA" id="ARBA00023662"/>
    </source>
</evidence>
<dbReference type="GeneTree" id="ENSGT00530000064714"/>
<dbReference type="Proteomes" id="UP000694388">
    <property type="component" value="Unplaced"/>
</dbReference>
<keyword evidence="11" id="KW-1185">Reference proteome</keyword>
<keyword evidence="6" id="KW-0206">Cytoskeleton</keyword>
<dbReference type="AlphaFoldDB" id="A0A8C4NEP2"/>
<organism evidence="10 11">
    <name type="scientific">Eptatretus burgeri</name>
    <name type="common">Inshore hagfish</name>
    <dbReference type="NCBI Taxonomy" id="7764"/>
    <lineage>
        <taxon>Eukaryota</taxon>
        <taxon>Metazoa</taxon>
        <taxon>Chordata</taxon>
        <taxon>Craniata</taxon>
        <taxon>Vertebrata</taxon>
        <taxon>Cyclostomata</taxon>
        <taxon>Myxini</taxon>
        <taxon>Myxiniformes</taxon>
        <taxon>Myxinidae</taxon>
        <taxon>Eptatretinae</taxon>
        <taxon>Eptatretus</taxon>
    </lineage>
</organism>
<dbReference type="InterPro" id="IPR036322">
    <property type="entry name" value="WD40_repeat_dom_sf"/>
</dbReference>
<dbReference type="Gene3D" id="2.130.10.10">
    <property type="entry name" value="YVTN repeat-like/Quinoprotein amine dehydrogenase"/>
    <property type="match status" value="2"/>
</dbReference>
<comment type="subcellular location">
    <subcellularLocation>
        <location evidence="1">Cytoplasm</location>
        <location evidence="1">Cytoskeleton</location>
        <location evidence="1">Cilium axoneme</location>
    </subcellularLocation>
</comment>
<reference evidence="10" key="1">
    <citation type="submission" date="2025-08" db="UniProtKB">
        <authorList>
            <consortium name="Ensembl"/>
        </authorList>
    </citation>
    <scope>IDENTIFICATION</scope>
</reference>
<keyword evidence="2" id="KW-0963">Cytoplasm</keyword>
<evidence type="ECO:0000256" key="8">
    <source>
        <dbReference type="ARBA" id="ARBA00023605"/>
    </source>
</evidence>
<dbReference type="GO" id="GO:0003341">
    <property type="term" value="P:cilium movement"/>
    <property type="evidence" value="ECO:0007669"/>
    <property type="project" value="UniProtKB-ARBA"/>
</dbReference>
<dbReference type="SMART" id="SM00320">
    <property type="entry name" value="WD40"/>
    <property type="match status" value="3"/>
</dbReference>